<evidence type="ECO:0000256" key="1">
    <source>
        <dbReference type="SAM" id="MobiDB-lite"/>
    </source>
</evidence>
<feature type="region of interest" description="Disordered" evidence="1">
    <location>
        <begin position="298"/>
        <end position="390"/>
    </location>
</feature>
<feature type="region of interest" description="Disordered" evidence="1">
    <location>
        <begin position="618"/>
        <end position="647"/>
    </location>
</feature>
<dbReference type="SMART" id="SM00799">
    <property type="entry name" value="DENN"/>
    <property type="match status" value="1"/>
</dbReference>
<dbReference type="Pfam" id="PF03456">
    <property type="entry name" value="uDENN"/>
    <property type="match status" value="1"/>
</dbReference>
<dbReference type="Pfam" id="PF02141">
    <property type="entry name" value="DENN"/>
    <property type="match status" value="1"/>
</dbReference>
<feature type="region of interest" description="Disordered" evidence="1">
    <location>
        <begin position="1684"/>
        <end position="1707"/>
    </location>
</feature>
<dbReference type="OrthoDB" id="6019893at2759"/>
<feature type="compositionally biased region" description="Low complexity" evidence="1">
    <location>
        <begin position="133"/>
        <end position="153"/>
    </location>
</feature>
<dbReference type="Pfam" id="PF03455">
    <property type="entry name" value="dDENN"/>
    <property type="match status" value="1"/>
</dbReference>
<feature type="compositionally biased region" description="Basic and acidic residues" evidence="1">
    <location>
        <begin position="1684"/>
        <end position="1696"/>
    </location>
</feature>
<dbReference type="SMART" id="SM00801">
    <property type="entry name" value="dDENN"/>
    <property type="match status" value="1"/>
</dbReference>
<feature type="region of interest" description="Disordered" evidence="1">
    <location>
        <begin position="1387"/>
        <end position="1412"/>
    </location>
</feature>
<keyword evidence="4" id="KW-1185">Reference proteome</keyword>
<accession>A0A9K3LE58</accession>
<feature type="compositionally biased region" description="Basic and acidic residues" evidence="1">
    <location>
        <begin position="324"/>
        <end position="338"/>
    </location>
</feature>
<evidence type="ECO:0000313" key="4">
    <source>
        <dbReference type="Proteomes" id="UP000693970"/>
    </source>
</evidence>
<feature type="compositionally biased region" description="Polar residues" evidence="1">
    <location>
        <begin position="353"/>
        <end position="388"/>
    </location>
</feature>
<dbReference type="SMART" id="SM00800">
    <property type="entry name" value="uDENN"/>
    <property type="match status" value="1"/>
</dbReference>
<feature type="region of interest" description="Disordered" evidence="1">
    <location>
        <begin position="56"/>
        <end position="85"/>
    </location>
</feature>
<evidence type="ECO:0000259" key="2">
    <source>
        <dbReference type="PROSITE" id="PS50211"/>
    </source>
</evidence>
<protein>
    <submittedName>
        <fullName evidence="3">DENN AEX-3 domain containing protein</fullName>
    </submittedName>
</protein>
<feature type="domain" description="UDENN" evidence="2">
    <location>
        <begin position="807"/>
        <end position="1328"/>
    </location>
</feature>
<dbReference type="InterPro" id="IPR005113">
    <property type="entry name" value="uDENN_dom"/>
</dbReference>
<sequence>MTAAAGAAAVTAAATSNSTTGGSPKQRVGVADYFAILGVGENLIWKHAQHKLTTTSSAVVHDNSDDNDNNDNHETVKEQQQQQDSTLVINESTVSITIPEEDDAMLLERFYREIVHVDIVLAQEQPLPPTTIQQQQQQQQQQGESESVTTTNTTSTVTVLFTSQPPVIHPWSNHSYSHNHHNHPLSQSSSWDTTYTSTTVRSACSTAAAPPSSSTVPMITIPTASMTNTNNKNNNTNNTTDVEFLEGWTVVQKTRPAGQAHGVEPFHSQLWNKGQVWDANLDPIGGITGEIQQLYHIQQQQQQKQKQLDQQHHQKYNNNNNNNNDHHDLSQSSDDRQRRNTSSSLKDLRRRMQSTFQSKTQQWLPGVASTTGSTNLGRDNTGTINNPPRSKFYITYKRRSPEEPNLPAIADIALHYVQIHKSTIILPKSNTTSATTTTTTTTTLSQSGLVVDTTIQDQSVNSTTRMRATSLLEAGKQVVANRLGNLPGSPLFGLENNNNNPTTMQHISGSNNNINNNNNNNHYVIPDGHYFSEQDDDDERHRGPPISLESFLVELPNSSYQWIVPGPFSFLRFPKQNPDYFHNKDGNQSSSTTTTTTTTVLYASCDDHSRQGIEAVDRTPPRHACGTSSYSVPQQQQQQRNISDSWKERLRPRVLDPTDKHLMAAVAASVSASQDLSFATGGGERVISGGGRSQSFDLWGTTDLMDDDGEYLYVPVLAIRRQRTGEEERFLEDPALVDIAVSFKNQSGQPVLPADDIMFVTGDDLDEDDEDDSLATKLLHKTGWKESSLHMVDRGTEHSHQRQLGATCFLVRRNVSMGFCDAAFSTKVLDRFPYKNYKGLPLPEEELPMFCYPTGCRLHRAKYCDAPLPQYYGFVVKNERGDSIYVSCVSFMEPLTRSKKEQLSKLSEKRRRASLPHKKYWARNLQRQQQQQLGRQDITTGEISVASPSDWIPVDGVDETFEDDDENSILTAFDQMTTFENKTICLVSRYPYWTAFRRFLSHLHSISGSSSDLPLERYISHLLLSVPVPKPGGPSILIPLPTFNVPMVLSSPPQKDLPLVDLPFERLVSCLDVPTIVTMVIGFLALERKVIVMSSRPSLVLDVCECARALLFPFELVAPYVPRLTEPFMSCLDFPGAIFVGIHDDGSSTGLAATVRRNMPEDSTIVDLDNGSIDCSGDRMTVLNNSWGLIPSGPRSVLVSEIETLCRDASIVPGQEPLDSQLDSAFEASMPSAMVEDDIQLSNENREPLDDRAIRDAFLRFFCSLMAGYERYLVVPDVDFLISGNEWFDAKGFLASVSEENAPFLGTLVSTQLFQSFIQRRTESSDVHLLLFDECLQEYHSSNVPYGRLGGDVESIFDKETGKSHMLYSLLVDQAATESRSTLKLDRSFDADSRGQGSETDNSSGHHNMNKSLNSDVTDRLLRFSEFGINPSGDWVTLPSKKDIPRGSCFTYCVDGNPTFPDRLNPGLYVPRQPESWLIEMTTASTPMLTRSSVERDEAERRRKFSTSYRGMHNQRKCLWQLPKLMGSHFLGTWLLCIPSLVSQPDLTHEHQSKYLLRALGALRMLRTKQKIVPDEAAYRSLIVACGRTKHDRRSELVKLFGLLRSDGIFPSAVTLGQYTRALAEGYSKRIVGNSDDDTGSITTTDNVVSDGKLGIGRKHTVEGFLTLLDGNLALLEDSGRRWRQKDVGRDEDQHSKQRRRPNGKSWFPVAMSSSFVPSSAIGETQSLENKIKDSVHVFAIWSRTVACDECSYIPLDEEIMGGWDAIYGGEHGVNGAITCPRCGSLLTPKLAFKKMSLSEALCSLAGSNGIPPQITPEIKDHECSTVTYLSPSSLRDGLEQAVDLHGESILEREKLRELYPELLINLWWFCCRFQLPLPLSISAYDGKKPKHCLAVAAWEYEVALRGCYSCAKVLLDMDSSSDSMQSQESSHSLESLGDFPLLSKINLSNYYANVWDHPDLSEILVALVDACDKRDFRPVVESVMRNGKWDCYRTILYLAKYQCTSAFHAFFPATIKPCKGYHFWCPIAPVPIFDHLFREAAKRARASGNAYEVIPEVSDVPLAFRSVFGHLM</sequence>
<dbReference type="PROSITE" id="PS50211">
    <property type="entry name" value="DENN"/>
    <property type="match status" value="1"/>
</dbReference>
<reference evidence="3" key="1">
    <citation type="journal article" date="2021" name="Sci. Rep.">
        <title>Diploid genomic architecture of Nitzschia inconspicua, an elite biomass production diatom.</title>
        <authorList>
            <person name="Oliver A."/>
            <person name="Podell S."/>
            <person name="Pinowska A."/>
            <person name="Traller J.C."/>
            <person name="Smith S.R."/>
            <person name="McClure R."/>
            <person name="Beliaev A."/>
            <person name="Bohutskyi P."/>
            <person name="Hill E.A."/>
            <person name="Rabines A."/>
            <person name="Zheng H."/>
            <person name="Allen L.Z."/>
            <person name="Kuo A."/>
            <person name="Grigoriev I.V."/>
            <person name="Allen A.E."/>
            <person name="Hazlebeck D."/>
            <person name="Allen E.E."/>
        </authorList>
    </citation>
    <scope>NUCLEOTIDE SEQUENCE</scope>
    <source>
        <strain evidence="3">Hildebrandi</strain>
    </source>
</reference>
<evidence type="ECO:0000313" key="3">
    <source>
        <dbReference type="EMBL" id="KAG7360210.1"/>
    </source>
</evidence>
<feature type="region of interest" description="Disordered" evidence="1">
    <location>
        <begin position="172"/>
        <end position="192"/>
    </location>
</feature>
<organism evidence="3 4">
    <name type="scientific">Nitzschia inconspicua</name>
    <dbReference type="NCBI Taxonomy" id="303405"/>
    <lineage>
        <taxon>Eukaryota</taxon>
        <taxon>Sar</taxon>
        <taxon>Stramenopiles</taxon>
        <taxon>Ochrophyta</taxon>
        <taxon>Bacillariophyta</taxon>
        <taxon>Bacillariophyceae</taxon>
        <taxon>Bacillariophycidae</taxon>
        <taxon>Bacillariales</taxon>
        <taxon>Bacillariaceae</taxon>
        <taxon>Nitzschia</taxon>
    </lineage>
</organism>
<dbReference type="EMBL" id="JAGRRH010000013">
    <property type="protein sequence ID" value="KAG7360210.1"/>
    <property type="molecule type" value="Genomic_DNA"/>
</dbReference>
<dbReference type="InterPro" id="IPR051696">
    <property type="entry name" value="DENN_Domain_GEFs"/>
</dbReference>
<feature type="compositionally biased region" description="Low complexity" evidence="1">
    <location>
        <begin position="1"/>
        <end position="23"/>
    </location>
</feature>
<feature type="compositionally biased region" description="Polar residues" evidence="1">
    <location>
        <begin position="1395"/>
        <end position="1412"/>
    </location>
</feature>
<feature type="region of interest" description="Disordered" evidence="1">
    <location>
        <begin position="130"/>
        <end position="153"/>
    </location>
</feature>
<feature type="region of interest" description="Disordered" evidence="1">
    <location>
        <begin position="1"/>
        <end position="24"/>
    </location>
</feature>
<dbReference type="GO" id="GO:0031410">
    <property type="term" value="C:cytoplasmic vesicle"/>
    <property type="evidence" value="ECO:0007669"/>
    <property type="project" value="TreeGrafter"/>
</dbReference>
<dbReference type="PANTHER" id="PTHR12296">
    <property type="entry name" value="DENN DOMAIN-CONTAINING PROTEIN 4"/>
    <property type="match status" value="1"/>
</dbReference>
<reference evidence="3" key="2">
    <citation type="submission" date="2021-04" db="EMBL/GenBank/DDBJ databases">
        <authorList>
            <person name="Podell S."/>
        </authorList>
    </citation>
    <scope>NUCLEOTIDE SEQUENCE</scope>
    <source>
        <strain evidence="3">Hildebrandi</strain>
    </source>
</reference>
<dbReference type="PANTHER" id="PTHR12296:SF21">
    <property type="entry name" value="DENN DOMAIN-CONTAINING PROTEIN 3"/>
    <property type="match status" value="1"/>
</dbReference>
<dbReference type="InterPro" id="IPR005112">
    <property type="entry name" value="dDENN_dom"/>
</dbReference>
<proteinExistence type="predicted"/>
<gene>
    <name evidence="3" type="ORF">IV203_035309</name>
</gene>
<dbReference type="InterPro" id="IPR001194">
    <property type="entry name" value="cDENN_dom"/>
</dbReference>
<dbReference type="Proteomes" id="UP000693970">
    <property type="component" value="Unassembled WGS sequence"/>
</dbReference>
<dbReference type="InterPro" id="IPR037516">
    <property type="entry name" value="Tripartite_DENN"/>
</dbReference>
<dbReference type="GO" id="GO:0032483">
    <property type="term" value="P:regulation of Rab protein signal transduction"/>
    <property type="evidence" value="ECO:0007669"/>
    <property type="project" value="TreeGrafter"/>
</dbReference>
<comment type="caution">
    <text evidence="3">The sequence shown here is derived from an EMBL/GenBank/DDBJ whole genome shotgun (WGS) entry which is preliminary data.</text>
</comment>
<name>A0A9K3LE58_9STRA</name>